<dbReference type="PROSITE" id="PS00894">
    <property type="entry name" value="HTH_DEOR_1"/>
    <property type="match status" value="1"/>
</dbReference>
<evidence type="ECO:0000256" key="4">
    <source>
        <dbReference type="ARBA" id="ARBA00023125"/>
    </source>
</evidence>
<dbReference type="InterPro" id="IPR037171">
    <property type="entry name" value="NagB/RpiA_transferase-like"/>
</dbReference>
<feature type="domain" description="HTH deoR-type" evidence="7">
    <location>
        <begin position="3"/>
        <end position="58"/>
    </location>
</feature>
<dbReference type="InterPro" id="IPR018356">
    <property type="entry name" value="Tscrpt_reg_HTH_DeoR_CS"/>
</dbReference>
<dbReference type="InterPro" id="IPR001034">
    <property type="entry name" value="DeoR_HTH"/>
</dbReference>
<dbReference type="SUPFAM" id="SSF100950">
    <property type="entry name" value="NagB/RpiA/CoA transferase-like"/>
    <property type="match status" value="1"/>
</dbReference>
<dbReference type="PANTHER" id="PTHR30363:SF4">
    <property type="entry name" value="GLYCEROL-3-PHOSPHATE REGULON REPRESSOR"/>
    <property type="match status" value="1"/>
</dbReference>
<evidence type="ECO:0000256" key="2">
    <source>
        <dbReference type="ARBA" id="ARBA00022491"/>
    </source>
</evidence>
<dbReference type="PROSITE" id="PS51000">
    <property type="entry name" value="HTH_DEOR_2"/>
    <property type="match status" value="1"/>
</dbReference>
<gene>
    <name evidence="8" type="ORF">IE331_05600</name>
</gene>
<evidence type="ECO:0000256" key="5">
    <source>
        <dbReference type="ARBA" id="ARBA00023163"/>
    </source>
</evidence>
<evidence type="ECO:0000256" key="3">
    <source>
        <dbReference type="ARBA" id="ARBA00023015"/>
    </source>
</evidence>
<dbReference type="InterPro" id="IPR036388">
    <property type="entry name" value="WH-like_DNA-bd_sf"/>
</dbReference>
<evidence type="ECO:0000313" key="9">
    <source>
        <dbReference type="Proteomes" id="UP000616839"/>
    </source>
</evidence>
<reference evidence="8" key="1">
    <citation type="submission" date="2020-09" db="EMBL/GenBank/DDBJ databases">
        <title>Nocardioides sp. strain MJB4 16S ribosomal RNA gene Genome sequencing and assembly.</title>
        <authorList>
            <person name="Kim I."/>
        </authorList>
    </citation>
    <scope>NUCLEOTIDE SEQUENCE</scope>
    <source>
        <strain evidence="8">MJB4</strain>
    </source>
</reference>
<dbReference type="Pfam" id="PF00455">
    <property type="entry name" value="DeoRC"/>
    <property type="match status" value="1"/>
</dbReference>
<proteinExistence type="predicted"/>
<dbReference type="Gene3D" id="3.40.50.1360">
    <property type="match status" value="1"/>
</dbReference>
<name>A0A927K354_9ACTN</name>
<dbReference type="Gene3D" id="1.10.10.10">
    <property type="entry name" value="Winged helix-like DNA-binding domain superfamily/Winged helix DNA-binding domain"/>
    <property type="match status" value="1"/>
</dbReference>
<dbReference type="AlphaFoldDB" id="A0A927K354"/>
<protein>
    <recommendedName>
        <fullName evidence="1">Lactose phosphotransferase system repressor</fullName>
    </recommendedName>
</protein>
<dbReference type="SMART" id="SM01134">
    <property type="entry name" value="DeoRC"/>
    <property type="match status" value="1"/>
</dbReference>
<keyword evidence="9" id="KW-1185">Reference proteome</keyword>
<keyword evidence="4" id="KW-0238">DNA-binding</keyword>
<dbReference type="Pfam" id="PF08220">
    <property type="entry name" value="HTH_DeoR"/>
    <property type="match status" value="1"/>
</dbReference>
<sequence length="255" mass="27115">MYAEERQEAMAHHVGRIGRVSVADLAEAYEVTTETVRRDLTVLERAGLLRRVHGGAVPADSLPVTEAALAERDLAHTKEKDRIARTAVALVPPGDATMLLDAGSTTHRLAGLLPRDRRITVLTHAVPVASRLAGQANVELHLLPGRVRSTTQAAVGEDTVAALGRLRVDLAFVGTNGITADHGFSTPDPAEAAVKRALIAAARRVVVLTDASKFGAERTVSFARLSDVDVVVTDPGIRDEDRRVLDEAGVEVVVA</sequence>
<comment type="caution">
    <text evidence="8">The sequence shown here is derived from an EMBL/GenBank/DDBJ whole genome shotgun (WGS) entry which is preliminary data.</text>
</comment>
<comment type="function">
    <text evidence="6">Repressor of the lactose catabolism operon. Galactose-6-phosphate is the inducer.</text>
</comment>
<dbReference type="PANTHER" id="PTHR30363">
    <property type="entry name" value="HTH-TYPE TRANSCRIPTIONAL REGULATOR SRLR-RELATED"/>
    <property type="match status" value="1"/>
</dbReference>
<keyword evidence="3" id="KW-0805">Transcription regulation</keyword>
<dbReference type="InterPro" id="IPR050313">
    <property type="entry name" value="Carb_Metab_HTH_regulators"/>
</dbReference>
<keyword evidence="2" id="KW-0678">Repressor</keyword>
<evidence type="ECO:0000256" key="6">
    <source>
        <dbReference type="ARBA" id="ARBA00024937"/>
    </source>
</evidence>
<dbReference type="SMART" id="SM00420">
    <property type="entry name" value="HTH_DEOR"/>
    <property type="match status" value="1"/>
</dbReference>
<dbReference type="RefSeq" id="WP_192141249.1">
    <property type="nucleotide sequence ID" value="NZ_JACYXZ010000001.1"/>
</dbReference>
<dbReference type="EMBL" id="JACYXZ010000001">
    <property type="protein sequence ID" value="MBD8869092.1"/>
    <property type="molecule type" value="Genomic_DNA"/>
</dbReference>
<dbReference type="InterPro" id="IPR014036">
    <property type="entry name" value="DeoR-like_C"/>
</dbReference>
<dbReference type="GO" id="GO:0003700">
    <property type="term" value="F:DNA-binding transcription factor activity"/>
    <property type="evidence" value="ECO:0007669"/>
    <property type="project" value="InterPro"/>
</dbReference>
<keyword evidence="5" id="KW-0804">Transcription</keyword>
<organism evidence="8 9">
    <name type="scientific">Nocardioides donggukensis</name>
    <dbReference type="NCBI Taxonomy" id="2774019"/>
    <lineage>
        <taxon>Bacteria</taxon>
        <taxon>Bacillati</taxon>
        <taxon>Actinomycetota</taxon>
        <taxon>Actinomycetes</taxon>
        <taxon>Propionibacteriales</taxon>
        <taxon>Nocardioidaceae</taxon>
        <taxon>Nocardioides</taxon>
    </lineage>
</organism>
<dbReference type="SUPFAM" id="SSF46785">
    <property type="entry name" value="Winged helix' DNA-binding domain"/>
    <property type="match status" value="1"/>
</dbReference>
<evidence type="ECO:0000256" key="1">
    <source>
        <dbReference type="ARBA" id="ARBA00021390"/>
    </source>
</evidence>
<evidence type="ECO:0000313" key="8">
    <source>
        <dbReference type="EMBL" id="MBD8869092.1"/>
    </source>
</evidence>
<dbReference type="InterPro" id="IPR036390">
    <property type="entry name" value="WH_DNA-bd_sf"/>
</dbReference>
<evidence type="ECO:0000259" key="7">
    <source>
        <dbReference type="PROSITE" id="PS51000"/>
    </source>
</evidence>
<dbReference type="PRINTS" id="PR00037">
    <property type="entry name" value="HTHLACR"/>
</dbReference>
<accession>A0A927K354</accession>
<dbReference type="GO" id="GO:0003677">
    <property type="term" value="F:DNA binding"/>
    <property type="evidence" value="ECO:0007669"/>
    <property type="project" value="UniProtKB-KW"/>
</dbReference>
<dbReference type="Proteomes" id="UP000616839">
    <property type="component" value="Unassembled WGS sequence"/>
</dbReference>